<organism evidence="1">
    <name type="scientific">viral metagenome</name>
    <dbReference type="NCBI Taxonomy" id="1070528"/>
    <lineage>
        <taxon>unclassified sequences</taxon>
        <taxon>metagenomes</taxon>
        <taxon>organismal metagenomes</taxon>
    </lineage>
</organism>
<reference evidence="1" key="1">
    <citation type="journal article" date="2020" name="Nature">
        <title>Giant virus diversity and host interactions through global metagenomics.</title>
        <authorList>
            <person name="Schulz F."/>
            <person name="Roux S."/>
            <person name="Paez-Espino D."/>
            <person name="Jungbluth S."/>
            <person name="Walsh D.A."/>
            <person name="Denef V.J."/>
            <person name="McMahon K.D."/>
            <person name="Konstantinidis K.T."/>
            <person name="Eloe-Fadrosh E.A."/>
            <person name="Kyrpides N.C."/>
            <person name="Woyke T."/>
        </authorList>
    </citation>
    <scope>NUCLEOTIDE SEQUENCE</scope>
    <source>
        <strain evidence="1">GVMAG-M-3300027833-19</strain>
    </source>
</reference>
<accession>A0A6C0LK61</accession>
<name>A0A6C0LK61_9ZZZZ</name>
<dbReference type="EMBL" id="MN740516">
    <property type="protein sequence ID" value="QHU30750.1"/>
    <property type="molecule type" value="Genomic_DNA"/>
</dbReference>
<dbReference type="SUPFAM" id="SSF55811">
    <property type="entry name" value="Nudix"/>
    <property type="match status" value="1"/>
</dbReference>
<dbReference type="InterPro" id="IPR015797">
    <property type="entry name" value="NUDIX_hydrolase-like_dom_sf"/>
</dbReference>
<proteinExistence type="predicted"/>
<evidence type="ECO:0008006" key="2">
    <source>
        <dbReference type="Google" id="ProtNLM"/>
    </source>
</evidence>
<dbReference type="AlphaFoldDB" id="A0A6C0LK61"/>
<protein>
    <recommendedName>
        <fullName evidence="2">Nudix hydrolase domain-containing protein</fullName>
    </recommendedName>
</protein>
<dbReference type="Gene3D" id="3.90.79.10">
    <property type="entry name" value="Nucleoside Triphosphate Pyrophosphohydrolase"/>
    <property type="match status" value="1"/>
</dbReference>
<evidence type="ECO:0000313" key="1">
    <source>
        <dbReference type="EMBL" id="QHU30750.1"/>
    </source>
</evidence>
<sequence length="226" mass="24619">MVALGETCMKVFLIVLLIVAVLFLNAGSSRNRPKNMTPIGPPEGIRYSNDPMLGGLISEGLLFGGGPYNDITGGDSTANLVLTKGDDILIGQLSKHGNKLQLPSGFRQGDEDMELTALRGASAMTGWDLEAAYYGKGIANTNLFKDTPETKRANVIIRLPKNAKIDYNKHEQNEELDPTFSKDSSRTKWVPIKELLNNSTVPSDSGACVDVPFYIKRGLKEVMESK</sequence>